<dbReference type="Gene3D" id="1.10.418.60">
    <property type="entry name" value="Ncd80 complex, Nuf2 subunit"/>
    <property type="match status" value="1"/>
</dbReference>
<evidence type="ECO:0000256" key="1">
    <source>
        <dbReference type="ARBA" id="ARBA00004584"/>
    </source>
</evidence>
<protein>
    <recommendedName>
        <fullName evidence="10">Kinetochore protein Nuf2 N-terminal domain-containing protein</fullName>
    </recommendedName>
</protein>
<dbReference type="PANTHER" id="PTHR48441:SF1">
    <property type="entry name" value="NT-3"/>
    <property type="match status" value="1"/>
</dbReference>
<comment type="similarity">
    <text evidence="2">Belongs to the NUF2 family.</text>
</comment>
<evidence type="ECO:0000259" key="10">
    <source>
        <dbReference type="Pfam" id="PF03800"/>
    </source>
</evidence>
<dbReference type="EMBL" id="JAYWIO010000007">
    <property type="protein sequence ID" value="KAK7251826.1"/>
    <property type="molecule type" value="Genomic_DNA"/>
</dbReference>
<name>A0AAN9HRN9_CROPI</name>
<organism evidence="11 12">
    <name type="scientific">Crotalaria pallida</name>
    <name type="common">Smooth rattlebox</name>
    <name type="synonym">Crotalaria striata</name>
    <dbReference type="NCBI Taxonomy" id="3830"/>
    <lineage>
        <taxon>Eukaryota</taxon>
        <taxon>Viridiplantae</taxon>
        <taxon>Streptophyta</taxon>
        <taxon>Embryophyta</taxon>
        <taxon>Tracheophyta</taxon>
        <taxon>Spermatophyta</taxon>
        <taxon>Magnoliopsida</taxon>
        <taxon>eudicotyledons</taxon>
        <taxon>Gunneridae</taxon>
        <taxon>Pentapetalae</taxon>
        <taxon>rosids</taxon>
        <taxon>fabids</taxon>
        <taxon>Fabales</taxon>
        <taxon>Fabaceae</taxon>
        <taxon>Papilionoideae</taxon>
        <taxon>50 kb inversion clade</taxon>
        <taxon>genistoids sensu lato</taxon>
        <taxon>core genistoids</taxon>
        <taxon>Crotalarieae</taxon>
        <taxon>Crotalaria</taxon>
    </lineage>
</organism>
<evidence type="ECO:0000313" key="12">
    <source>
        <dbReference type="Proteomes" id="UP001372338"/>
    </source>
</evidence>
<sequence length="469" mass="54532">MNFGFGTGWVEKMTQLQLKEKMAVSKFEYPRLSRSDISAILAEYQIANVTEHDLINPTSDFISELYTRILLHLQFFLQDDNEQLEFDALEQLENPDHHVESVRAMKLYNRIKEVLDALECPKKFTLNDLIAPDPRRAEFFLGALLNFCLDREVRMSSLSELVNEFNVLEEQRAELEVKILQLKSEISECNEAREREMPLVQEVDVKVKELRQTIAALNNQQMSLKTNLRKLKEKSGEMDEKISNAEFTLVQNVQENANLRSKIAQSPDKVQRALEEKKLVREEARNAERLAMQNFHEKTALVEIYSKVYKKMTKHYKQMQAIQEQVNSVKTVEKELKALKTKLSDEEVLEQTLGVKLVERQSKVEQMEELRKQVEKECNVMREEATKHLQSIKLEVESKRGAMEARQRNVESVLAEVEAINSKIKAIKESEEAKVNLLRLKCEEVVKEYRKYAEQIAHVMESGTKAQEP</sequence>
<dbReference type="GO" id="GO:0031262">
    <property type="term" value="C:Ndc80 complex"/>
    <property type="evidence" value="ECO:0007669"/>
    <property type="project" value="InterPro"/>
</dbReference>
<proteinExistence type="inferred from homology"/>
<dbReference type="Proteomes" id="UP001372338">
    <property type="component" value="Unassembled WGS sequence"/>
</dbReference>
<keyword evidence="5" id="KW-0498">Mitosis</keyword>
<dbReference type="GO" id="GO:0051301">
    <property type="term" value="P:cell division"/>
    <property type="evidence" value="ECO:0007669"/>
    <property type="project" value="UniProtKB-KW"/>
</dbReference>
<evidence type="ECO:0000256" key="2">
    <source>
        <dbReference type="ARBA" id="ARBA00005498"/>
    </source>
</evidence>
<evidence type="ECO:0000313" key="11">
    <source>
        <dbReference type="EMBL" id="KAK7251826.1"/>
    </source>
</evidence>
<reference evidence="11 12" key="1">
    <citation type="submission" date="2024-01" db="EMBL/GenBank/DDBJ databases">
        <title>The genomes of 5 underutilized Papilionoideae crops provide insights into root nodulation and disease resistanc.</title>
        <authorList>
            <person name="Yuan L."/>
        </authorList>
    </citation>
    <scope>NUCLEOTIDE SEQUENCE [LARGE SCALE GENOMIC DNA]</scope>
    <source>
        <strain evidence="11">ZHUSHIDOU_FW_LH</strain>
        <tissue evidence="11">Leaf</tissue>
    </source>
</reference>
<dbReference type="InterPro" id="IPR005549">
    <property type="entry name" value="Kinetochore_Nuf2_N"/>
</dbReference>
<keyword evidence="3" id="KW-0158">Chromosome</keyword>
<keyword evidence="6 9" id="KW-0175">Coiled coil</keyword>
<keyword evidence="4" id="KW-0132">Cell division</keyword>
<evidence type="ECO:0000256" key="8">
    <source>
        <dbReference type="ARBA" id="ARBA00023328"/>
    </source>
</evidence>
<feature type="coiled-coil region" evidence="9">
    <location>
        <begin position="158"/>
        <end position="234"/>
    </location>
</feature>
<evidence type="ECO:0000256" key="9">
    <source>
        <dbReference type="SAM" id="Coils"/>
    </source>
</evidence>
<evidence type="ECO:0000256" key="5">
    <source>
        <dbReference type="ARBA" id="ARBA00022776"/>
    </source>
</evidence>
<evidence type="ECO:0000256" key="4">
    <source>
        <dbReference type="ARBA" id="ARBA00022618"/>
    </source>
</evidence>
<evidence type="ECO:0000256" key="7">
    <source>
        <dbReference type="ARBA" id="ARBA00023306"/>
    </source>
</evidence>
<evidence type="ECO:0000256" key="6">
    <source>
        <dbReference type="ARBA" id="ARBA00023054"/>
    </source>
</evidence>
<gene>
    <name evidence="11" type="ORF">RIF29_35378</name>
</gene>
<dbReference type="AlphaFoldDB" id="A0AAN9HRN9"/>
<feature type="domain" description="Kinetochore protein Nuf2 N-terminal" evidence="10">
    <location>
        <begin position="27"/>
        <end position="165"/>
    </location>
</feature>
<dbReference type="Pfam" id="PF03800">
    <property type="entry name" value="Nuf2"/>
    <property type="match status" value="1"/>
</dbReference>
<dbReference type="InterPro" id="IPR038275">
    <property type="entry name" value="Nuf2_N_sf"/>
</dbReference>
<keyword evidence="7" id="KW-0131">Cell cycle</keyword>
<feature type="coiled-coil region" evidence="9">
    <location>
        <begin position="322"/>
        <end position="384"/>
    </location>
</feature>
<comment type="subcellular location">
    <subcellularLocation>
        <location evidence="1">Chromosome</location>
        <location evidence="1">Centromere</location>
    </subcellularLocation>
</comment>
<dbReference type="PANTHER" id="PTHR48441">
    <property type="match status" value="1"/>
</dbReference>
<evidence type="ECO:0000256" key="3">
    <source>
        <dbReference type="ARBA" id="ARBA00022454"/>
    </source>
</evidence>
<accession>A0AAN9HRN9</accession>
<comment type="caution">
    <text evidence="11">The sequence shown here is derived from an EMBL/GenBank/DDBJ whole genome shotgun (WGS) entry which is preliminary data.</text>
</comment>
<keyword evidence="12" id="KW-1185">Reference proteome</keyword>
<keyword evidence="8" id="KW-0137">Centromere</keyword>